<dbReference type="SUPFAM" id="SSF49562">
    <property type="entry name" value="C2 domain (Calcium/lipid-binding domain, CaLB)"/>
    <property type="match status" value="1"/>
</dbReference>
<dbReference type="InterPro" id="IPR035892">
    <property type="entry name" value="C2_domain_sf"/>
</dbReference>
<feature type="domain" description="C2" evidence="2">
    <location>
        <begin position="259"/>
        <end position="379"/>
    </location>
</feature>
<feature type="region of interest" description="Disordered" evidence="1">
    <location>
        <begin position="1"/>
        <end position="22"/>
    </location>
</feature>
<dbReference type="EMBL" id="JAOPGA020001861">
    <property type="protein sequence ID" value="KAL0491772.1"/>
    <property type="molecule type" value="Genomic_DNA"/>
</dbReference>
<dbReference type="AlphaFoldDB" id="A0AAW2ZRN7"/>
<dbReference type="PROSITE" id="PS50004">
    <property type="entry name" value="C2"/>
    <property type="match status" value="1"/>
</dbReference>
<dbReference type="InterPro" id="IPR027417">
    <property type="entry name" value="P-loop_NTPase"/>
</dbReference>
<dbReference type="CDD" id="cd00030">
    <property type="entry name" value="C2"/>
    <property type="match status" value="1"/>
</dbReference>
<protein>
    <recommendedName>
        <fullName evidence="2">C2 domain-containing protein</fullName>
    </recommendedName>
</protein>
<evidence type="ECO:0000256" key="1">
    <source>
        <dbReference type="SAM" id="MobiDB-lite"/>
    </source>
</evidence>
<sequence length="401" mass="45788">MNRLFASATESSSDSMNPPARSKFCGVPDKQLHVNGKVLNDAFIKSPRSPRSPRQDKTRTGLNGEVRFLLVGGEHALIPILLNTFRTGVFPEQYQPEPRVELEGIISVTDANGEQLDGAYSMWSLVENEQNNESRTKFAYENMDVIVMVVNMNDEEEYKQIKTKHDARRATYCPHAKTVIIGVNYQALVNLYESVSALKDVYDNSEDAFISQNRMLQSSRDIGALCYYEMNFTNNAQSEVSNMFNTIFKLCYSVVREYNYLGDNLHLRYNYFTDRELRVNVRSCTDLYSSGRVCSPYVILYERIAGKERAYKTSVVKENNNPLFHECFKLKLNEANPDDSFIDIEVWDHYRLMSDKLLGICSLRIADVKLRRGEVVAVSKKLDMGGEIILDIVPLNFNGSD</sequence>
<keyword evidence="4" id="KW-1185">Reference proteome</keyword>
<dbReference type="Gene3D" id="2.60.40.150">
    <property type="entry name" value="C2 domain"/>
    <property type="match status" value="1"/>
</dbReference>
<dbReference type="InterPro" id="IPR000008">
    <property type="entry name" value="C2_dom"/>
</dbReference>
<dbReference type="Gene3D" id="3.40.50.300">
    <property type="entry name" value="P-loop containing nucleotide triphosphate hydrolases"/>
    <property type="match status" value="1"/>
</dbReference>
<comment type="caution">
    <text evidence="3">The sequence shown here is derived from an EMBL/GenBank/DDBJ whole genome shotgun (WGS) entry which is preliminary data.</text>
</comment>
<name>A0AAW2ZRN7_9EUKA</name>
<dbReference type="Proteomes" id="UP001431209">
    <property type="component" value="Unassembled WGS sequence"/>
</dbReference>
<gene>
    <name evidence="3" type="ORF">AKO1_000522</name>
</gene>
<evidence type="ECO:0000313" key="3">
    <source>
        <dbReference type="EMBL" id="KAL0491772.1"/>
    </source>
</evidence>
<accession>A0AAW2ZRN7</accession>
<organism evidence="3 4">
    <name type="scientific">Acrasis kona</name>
    <dbReference type="NCBI Taxonomy" id="1008807"/>
    <lineage>
        <taxon>Eukaryota</taxon>
        <taxon>Discoba</taxon>
        <taxon>Heterolobosea</taxon>
        <taxon>Tetramitia</taxon>
        <taxon>Eutetramitia</taxon>
        <taxon>Acrasidae</taxon>
        <taxon>Acrasis</taxon>
    </lineage>
</organism>
<reference evidence="3 4" key="1">
    <citation type="submission" date="2024-03" db="EMBL/GenBank/DDBJ databases">
        <title>The Acrasis kona genome and developmental transcriptomes reveal deep origins of eukaryotic multicellular pathways.</title>
        <authorList>
            <person name="Sheikh S."/>
            <person name="Fu C.-J."/>
            <person name="Brown M.W."/>
            <person name="Baldauf S.L."/>
        </authorList>
    </citation>
    <scope>NUCLEOTIDE SEQUENCE [LARGE SCALE GENOMIC DNA]</scope>
    <source>
        <strain evidence="3 4">ATCC MYA-3509</strain>
    </source>
</reference>
<dbReference type="SMART" id="SM00239">
    <property type="entry name" value="C2"/>
    <property type="match status" value="1"/>
</dbReference>
<dbReference type="Pfam" id="PF00168">
    <property type="entry name" value="C2"/>
    <property type="match status" value="1"/>
</dbReference>
<evidence type="ECO:0000259" key="2">
    <source>
        <dbReference type="PROSITE" id="PS50004"/>
    </source>
</evidence>
<proteinExistence type="predicted"/>
<evidence type="ECO:0000313" key="4">
    <source>
        <dbReference type="Proteomes" id="UP001431209"/>
    </source>
</evidence>